<dbReference type="RefSeq" id="WP_163460759.1">
    <property type="nucleotide sequence ID" value="NZ_JAAAMG010000001.1"/>
</dbReference>
<name>A0A6N9SVW5_9HYPH</name>
<evidence type="ECO:0000313" key="1">
    <source>
        <dbReference type="EMBL" id="NDW03154.1"/>
    </source>
</evidence>
<organism evidence="1 2">
    <name type="scientific">Jiella pacifica</name>
    <dbReference type="NCBI Taxonomy" id="2696469"/>
    <lineage>
        <taxon>Bacteria</taxon>
        <taxon>Pseudomonadati</taxon>
        <taxon>Pseudomonadota</taxon>
        <taxon>Alphaproteobacteria</taxon>
        <taxon>Hyphomicrobiales</taxon>
        <taxon>Aurantimonadaceae</taxon>
        <taxon>Jiella</taxon>
    </lineage>
</organism>
<reference evidence="1 2" key="1">
    <citation type="submission" date="2020-01" db="EMBL/GenBank/DDBJ databases">
        <title>Jiella pacifica sp. nov.</title>
        <authorList>
            <person name="Xue Z."/>
            <person name="Zhu S."/>
            <person name="Chen J."/>
            <person name="Yang J."/>
        </authorList>
    </citation>
    <scope>NUCLEOTIDE SEQUENCE [LARGE SCALE GENOMIC DNA]</scope>
    <source>
        <strain evidence="1 2">40Bstr34</strain>
    </source>
</reference>
<evidence type="ECO:0008006" key="3">
    <source>
        <dbReference type="Google" id="ProtNLM"/>
    </source>
</evidence>
<dbReference type="EMBL" id="JAAAMG010000001">
    <property type="protein sequence ID" value="NDW03154.1"/>
    <property type="molecule type" value="Genomic_DNA"/>
</dbReference>
<evidence type="ECO:0000313" key="2">
    <source>
        <dbReference type="Proteomes" id="UP000469011"/>
    </source>
</evidence>
<sequence length="97" mass="10591">MSSGKTRPIGSSAFDPVGLEAIGPREAWRIDRSCSGCVDTGDRLSDQAMACPMGEKKRRFFPEAFKRQAVERPRTSGLSVAEVARLSSPNRHRANPS</sequence>
<proteinExistence type="predicted"/>
<comment type="caution">
    <text evidence="1">The sequence shown here is derived from an EMBL/GenBank/DDBJ whole genome shotgun (WGS) entry which is preliminary data.</text>
</comment>
<dbReference type="Proteomes" id="UP000469011">
    <property type="component" value="Unassembled WGS sequence"/>
</dbReference>
<accession>A0A6N9SVW5</accession>
<dbReference type="AlphaFoldDB" id="A0A6N9SVW5"/>
<keyword evidence="2" id="KW-1185">Reference proteome</keyword>
<gene>
    <name evidence="1" type="ORF">GTK09_01825</name>
</gene>
<protein>
    <recommendedName>
        <fullName evidence="3">Transposase</fullName>
    </recommendedName>
</protein>